<evidence type="ECO:0000313" key="11">
    <source>
        <dbReference type="Proteomes" id="UP000626844"/>
    </source>
</evidence>
<dbReference type="PIRSF" id="PIRSF000025">
    <property type="entry name" value="Cytc_Bsub_c550"/>
    <property type="match status" value="1"/>
</dbReference>
<dbReference type="PANTHER" id="PTHR37823">
    <property type="entry name" value="CYTOCHROME C-553-LIKE"/>
    <property type="match status" value="1"/>
</dbReference>
<evidence type="ECO:0000256" key="4">
    <source>
        <dbReference type="ARBA" id="ARBA00022982"/>
    </source>
</evidence>
<feature type="binding site" description="axial binding residue" evidence="7">
    <location>
        <position position="64"/>
    </location>
    <ligand>
        <name>heme c</name>
        <dbReference type="ChEBI" id="CHEBI:61717"/>
    </ligand>
    <ligandPart>
        <name>Fe</name>
        <dbReference type="ChEBI" id="CHEBI:18248"/>
    </ligandPart>
</feature>
<dbReference type="InterPro" id="IPR009056">
    <property type="entry name" value="Cyt_c-like_dom"/>
</dbReference>
<dbReference type="InterPro" id="IPR012218">
    <property type="entry name" value="Cyt_c_BACSU-c550-type"/>
</dbReference>
<dbReference type="AlphaFoldDB" id="A0A926NIS7"/>
<gene>
    <name evidence="10" type="ORF">IC621_17970</name>
</gene>
<sequence length="120" mass="12722">MNRNPLIPFALVAVLGIGLMFLLSFKGLGDMKELTGEGKEEEKTEDVANASPEEIFKQNCTSCHGQNLEGGVGPALAGTSLGEDKIKETVTNGKGSGMPAFQGTIPDDKIAELAKWITEQ</sequence>
<feature type="transmembrane region" description="Helical" evidence="8">
    <location>
        <begin position="6"/>
        <end position="25"/>
    </location>
</feature>
<keyword evidence="4" id="KW-0249">Electron transport</keyword>
<organism evidence="10 11">
    <name type="scientific">Metabacillus arenae</name>
    <dbReference type="NCBI Taxonomy" id="2771434"/>
    <lineage>
        <taxon>Bacteria</taxon>
        <taxon>Bacillati</taxon>
        <taxon>Bacillota</taxon>
        <taxon>Bacilli</taxon>
        <taxon>Bacillales</taxon>
        <taxon>Bacillaceae</taxon>
        <taxon>Metabacillus</taxon>
    </lineage>
</organism>
<evidence type="ECO:0000256" key="2">
    <source>
        <dbReference type="ARBA" id="ARBA00022617"/>
    </source>
</evidence>
<dbReference type="SUPFAM" id="SSF46626">
    <property type="entry name" value="Cytochrome c"/>
    <property type="match status" value="1"/>
</dbReference>
<evidence type="ECO:0000256" key="6">
    <source>
        <dbReference type="PIRSR" id="PIRSR000025-1"/>
    </source>
</evidence>
<name>A0A926NIS7_9BACI</name>
<keyword evidence="1" id="KW-0813">Transport</keyword>
<comment type="caution">
    <text evidence="10">The sequence shown here is derived from an EMBL/GenBank/DDBJ whole genome shotgun (WGS) entry which is preliminary data.</text>
</comment>
<keyword evidence="2 6" id="KW-0349">Heme</keyword>
<keyword evidence="8" id="KW-0812">Transmembrane</keyword>
<dbReference type="GO" id="GO:0009055">
    <property type="term" value="F:electron transfer activity"/>
    <property type="evidence" value="ECO:0007669"/>
    <property type="project" value="InterPro"/>
</dbReference>
<dbReference type="InterPro" id="IPR036909">
    <property type="entry name" value="Cyt_c-like_dom_sf"/>
</dbReference>
<dbReference type="Gene3D" id="1.10.760.10">
    <property type="entry name" value="Cytochrome c-like domain"/>
    <property type="match status" value="1"/>
</dbReference>
<dbReference type="Pfam" id="PF13442">
    <property type="entry name" value="Cytochrome_CBB3"/>
    <property type="match status" value="1"/>
</dbReference>
<protein>
    <submittedName>
        <fullName evidence="10">Cytochrome c</fullName>
    </submittedName>
</protein>
<accession>A0A926NIS7</accession>
<dbReference type="GO" id="GO:0016020">
    <property type="term" value="C:membrane"/>
    <property type="evidence" value="ECO:0007669"/>
    <property type="project" value="InterPro"/>
</dbReference>
<evidence type="ECO:0000256" key="5">
    <source>
        <dbReference type="ARBA" id="ARBA00023004"/>
    </source>
</evidence>
<feature type="binding site" description="covalent" evidence="6">
    <location>
        <position position="63"/>
    </location>
    <ligand>
        <name>heme c</name>
        <dbReference type="ChEBI" id="CHEBI:61717"/>
    </ligand>
</feature>
<feature type="domain" description="Cytochrome c" evidence="9">
    <location>
        <begin position="47"/>
        <end position="120"/>
    </location>
</feature>
<dbReference type="NCBIfam" id="NF045773">
    <property type="entry name" value="cytochro_C550"/>
    <property type="match status" value="1"/>
</dbReference>
<evidence type="ECO:0000256" key="7">
    <source>
        <dbReference type="PIRSR" id="PIRSR000025-2"/>
    </source>
</evidence>
<dbReference type="GO" id="GO:0020037">
    <property type="term" value="F:heme binding"/>
    <property type="evidence" value="ECO:0007669"/>
    <property type="project" value="InterPro"/>
</dbReference>
<dbReference type="InterPro" id="IPR054780">
    <property type="entry name" value="Cytochro_C550_firm"/>
</dbReference>
<feature type="binding site" description="axial binding residue" evidence="7">
    <location>
        <position position="98"/>
    </location>
    <ligand>
        <name>heme c</name>
        <dbReference type="ChEBI" id="CHEBI:61717"/>
    </ligand>
    <ligandPart>
        <name>Fe</name>
        <dbReference type="ChEBI" id="CHEBI:18248"/>
    </ligandPart>
</feature>
<dbReference type="EMBL" id="JACXAI010000025">
    <property type="protein sequence ID" value="MBD1382121.1"/>
    <property type="molecule type" value="Genomic_DNA"/>
</dbReference>
<keyword evidence="8" id="KW-0472">Membrane</keyword>
<evidence type="ECO:0000259" key="9">
    <source>
        <dbReference type="PROSITE" id="PS51007"/>
    </source>
</evidence>
<keyword evidence="5 7" id="KW-0408">Iron</keyword>
<dbReference type="GO" id="GO:0005506">
    <property type="term" value="F:iron ion binding"/>
    <property type="evidence" value="ECO:0007669"/>
    <property type="project" value="InterPro"/>
</dbReference>
<keyword evidence="11" id="KW-1185">Reference proteome</keyword>
<dbReference type="PROSITE" id="PS51007">
    <property type="entry name" value="CYTC"/>
    <property type="match status" value="1"/>
</dbReference>
<evidence type="ECO:0000256" key="1">
    <source>
        <dbReference type="ARBA" id="ARBA00022448"/>
    </source>
</evidence>
<reference evidence="10" key="1">
    <citation type="submission" date="2020-09" db="EMBL/GenBank/DDBJ databases">
        <title>A novel bacterium of genus Bacillus, isolated from South China Sea.</title>
        <authorList>
            <person name="Huang H."/>
            <person name="Mo K."/>
            <person name="Hu Y."/>
        </authorList>
    </citation>
    <scope>NUCLEOTIDE SEQUENCE</scope>
    <source>
        <strain evidence="10">IB182487</strain>
    </source>
</reference>
<dbReference type="RefSeq" id="WP_191160030.1">
    <property type="nucleotide sequence ID" value="NZ_JACXAI010000025.1"/>
</dbReference>
<dbReference type="Proteomes" id="UP000626844">
    <property type="component" value="Unassembled WGS sequence"/>
</dbReference>
<keyword evidence="3 7" id="KW-0479">Metal-binding</keyword>
<evidence type="ECO:0000256" key="8">
    <source>
        <dbReference type="SAM" id="Phobius"/>
    </source>
</evidence>
<keyword evidence="8" id="KW-1133">Transmembrane helix</keyword>
<proteinExistence type="predicted"/>
<evidence type="ECO:0000256" key="3">
    <source>
        <dbReference type="ARBA" id="ARBA00022723"/>
    </source>
</evidence>
<comment type="PTM">
    <text evidence="6">Binds 1 heme c group covalently per subunit.</text>
</comment>
<dbReference type="InterPro" id="IPR051811">
    <property type="entry name" value="Cytochrome_c550/c551-like"/>
</dbReference>
<dbReference type="PANTHER" id="PTHR37823:SF2">
    <property type="entry name" value="CYTOCHROME C-550"/>
    <property type="match status" value="1"/>
</dbReference>
<feature type="binding site" description="covalent" evidence="6">
    <location>
        <position position="60"/>
    </location>
    <ligand>
        <name>heme c</name>
        <dbReference type="ChEBI" id="CHEBI:61717"/>
    </ligand>
</feature>
<evidence type="ECO:0000313" key="10">
    <source>
        <dbReference type="EMBL" id="MBD1382121.1"/>
    </source>
</evidence>